<dbReference type="PRINTS" id="PR00039">
    <property type="entry name" value="HTHLYSR"/>
</dbReference>
<sequence>MDRLIGIEEFVAVVDAGSFSAAADKLHLSRSAVGKTIARLEERLGTRLCQRTTRSFKLTDDGHTFYEHCRSILMTVEAAENAITSGKDIISGRLRLSLPVLFGRRCVAPVLFDLARQYPLLRFEVSFTDRPVDLVAEGYDLVVRNAGLPDTTNLAARRIARQRMTVCASPSYLEKHGTPETIEDIASHQAILYGQDGNIRSWLFPNKRRGFDSAKTVSRVIFDDLETVADAAASGMGVAWLPCWLIRNQVESGTLKRLLPDVEQMIFDTHAVWPKQPYMPGRIRVLIDALAAWLPGMTGADREVK</sequence>
<feature type="domain" description="HTH lysR-type" evidence="5">
    <location>
        <begin position="10"/>
        <end position="59"/>
    </location>
</feature>
<dbReference type="InterPro" id="IPR036388">
    <property type="entry name" value="WH-like_DNA-bd_sf"/>
</dbReference>
<reference evidence="6 7" key="1">
    <citation type="submission" date="2023-07" db="EMBL/GenBank/DDBJ databases">
        <title>Comparative genomics of wheat-associated soil bacteria to identify genetic determinants of phenazine resistance.</title>
        <authorList>
            <person name="Mouncey N."/>
        </authorList>
    </citation>
    <scope>NUCLEOTIDE SEQUENCE [LARGE SCALE GENOMIC DNA]</scope>
    <source>
        <strain evidence="6 7">W4I11</strain>
    </source>
</reference>
<dbReference type="Pfam" id="PF00126">
    <property type="entry name" value="HTH_1"/>
    <property type="match status" value="1"/>
</dbReference>
<dbReference type="Gene3D" id="1.10.10.10">
    <property type="entry name" value="Winged helix-like DNA-binding domain superfamily/Winged helix DNA-binding domain"/>
    <property type="match status" value="1"/>
</dbReference>
<evidence type="ECO:0000259" key="5">
    <source>
        <dbReference type="PROSITE" id="PS50931"/>
    </source>
</evidence>
<dbReference type="RefSeq" id="WP_307279453.1">
    <property type="nucleotide sequence ID" value="NZ_JAUSZT010000003.1"/>
</dbReference>
<dbReference type="PANTHER" id="PTHR30537">
    <property type="entry name" value="HTH-TYPE TRANSCRIPTIONAL REGULATOR"/>
    <property type="match status" value="1"/>
</dbReference>
<keyword evidence="7" id="KW-1185">Reference proteome</keyword>
<organism evidence="6 7">
    <name type="scientific">Phyllobacterium ifriqiyense</name>
    <dbReference type="NCBI Taxonomy" id="314238"/>
    <lineage>
        <taxon>Bacteria</taxon>
        <taxon>Pseudomonadati</taxon>
        <taxon>Pseudomonadota</taxon>
        <taxon>Alphaproteobacteria</taxon>
        <taxon>Hyphomicrobiales</taxon>
        <taxon>Phyllobacteriaceae</taxon>
        <taxon>Phyllobacterium</taxon>
    </lineage>
</organism>
<dbReference type="InterPro" id="IPR005119">
    <property type="entry name" value="LysR_subst-bd"/>
</dbReference>
<dbReference type="PANTHER" id="PTHR30537:SF5">
    <property type="entry name" value="HTH-TYPE TRANSCRIPTIONAL ACTIVATOR TTDR-RELATED"/>
    <property type="match status" value="1"/>
</dbReference>
<gene>
    <name evidence="6" type="ORF">QFZ34_001725</name>
</gene>
<evidence type="ECO:0000256" key="2">
    <source>
        <dbReference type="ARBA" id="ARBA00023015"/>
    </source>
</evidence>
<keyword evidence="2" id="KW-0805">Transcription regulation</keyword>
<dbReference type="InterPro" id="IPR058163">
    <property type="entry name" value="LysR-type_TF_proteobact-type"/>
</dbReference>
<keyword evidence="4" id="KW-0804">Transcription</keyword>
<dbReference type="EMBL" id="JAUSZT010000003">
    <property type="protein sequence ID" value="MDQ0996543.1"/>
    <property type="molecule type" value="Genomic_DNA"/>
</dbReference>
<dbReference type="Pfam" id="PF03466">
    <property type="entry name" value="LysR_substrate"/>
    <property type="match status" value="1"/>
</dbReference>
<dbReference type="Proteomes" id="UP001237780">
    <property type="component" value="Unassembled WGS sequence"/>
</dbReference>
<comment type="caution">
    <text evidence="6">The sequence shown here is derived from an EMBL/GenBank/DDBJ whole genome shotgun (WGS) entry which is preliminary data.</text>
</comment>
<dbReference type="Gene3D" id="3.40.190.290">
    <property type="match status" value="1"/>
</dbReference>
<evidence type="ECO:0000256" key="1">
    <source>
        <dbReference type="ARBA" id="ARBA00009437"/>
    </source>
</evidence>
<proteinExistence type="inferred from homology"/>
<name>A0ABU0S703_9HYPH</name>
<dbReference type="PROSITE" id="PS50931">
    <property type="entry name" value="HTH_LYSR"/>
    <property type="match status" value="1"/>
</dbReference>
<comment type="similarity">
    <text evidence="1">Belongs to the LysR transcriptional regulatory family.</text>
</comment>
<accession>A0ABU0S703</accession>
<dbReference type="GO" id="GO:0003677">
    <property type="term" value="F:DNA binding"/>
    <property type="evidence" value="ECO:0007669"/>
    <property type="project" value="UniProtKB-KW"/>
</dbReference>
<protein>
    <submittedName>
        <fullName evidence="6">DNA-binding transcriptional LysR family regulator</fullName>
    </submittedName>
</protein>
<evidence type="ECO:0000256" key="3">
    <source>
        <dbReference type="ARBA" id="ARBA00023125"/>
    </source>
</evidence>
<dbReference type="InterPro" id="IPR036390">
    <property type="entry name" value="WH_DNA-bd_sf"/>
</dbReference>
<dbReference type="SUPFAM" id="SSF46785">
    <property type="entry name" value="Winged helix' DNA-binding domain"/>
    <property type="match status" value="1"/>
</dbReference>
<evidence type="ECO:0000313" key="7">
    <source>
        <dbReference type="Proteomes" id="UP001237780"/>
    </source>
</evidence>
<keyword evidence="3 6" id="KW-0238">DNA-binding</keyword>
<dbReference type="CDD" id="cd08475">
    <property type="entry name" value="PBP2_CrgA_like_6"/>
    <property type="match status" value="1"/>
</dbReference>
<evidence type="ECO:0000256" key="4">
    <source>
        <dbReference type="ARBA" id="ARBA00023163"/>
    </source>
</evidence>
<dbReference type="InterPro" id="IPR000847">
    <property type="entry name" value="LysR_HTH_N"/>
</dbReference>
<dbReference type="SUPFAM" id="SSF53850">
    <property type="entry name" value="Periplasmic binding protein-like II"/>
    <property type="match status" value="1"/>
</dbReference>
<evidence type="ECO:0000313" key="6">
    <source>
        <dbReference type="EMBL" id="MDQ0996543.1"/>
    </source>
</evidence>